<keyword evidence="12" id="KW-0675">Receptor</keyword>
<dbReference type="STRING" id="337451.A0A443PX29"/>
<dbReference type="InterPro" id="IPR011009">
    <property type="entry name" value="Kinase-like_dom_sf"/>
</dbReference>
<dbReference type="GO" id="GO:0004674">
    <property type="term" value="F:protein serine/threonine kinase activity"/>
    <property type="evidence" value="ECO:0007669"/>
    <property type="project" value="UniProtKB-KW"/>
</dbReference>
<dbReference type="FunFam" id="3.30.200.20:FF:000390">
    <property type="entry name" value="probable LRR receptor-like serine/threonine-protein kinase RKF3"/>
    <property type="match status" value="1"/>
</dbReference>
<dbReference type="Pfam" id="PF00069">
    <property type="entry name" value="Pkinase"/>
    <property type="match status" value="1"/>
</dbReference>
<dbReference type="InterPro" id="IPR017441">
    <property type="entry name" value="Protein_kinase_ATP_BS"/>
</dbReference>
<feature type="transmembrane region" description="Helical" evidence="18">
    <location>
        <begin position="273"/>
        <end position="296"/>
    </location>
</feature>
<comment type="catalytic activity">
    <reaction evidence="14">
        <text>L-threonyl-[protein] + ATP = O-phospho-L-threonyl-[protein] + ADP + H(+)</text>
        <dbReference type="Rhea" id="RHEA:46608"/>
        <dbReference type="Rhea" id="RHEA-COMP:11060"/>
        <dbReference type="Rhea" id="RHEA-COMP:11605"/>
        <dbReference type="ChEBI" id="CHEBI:15378"/>
        <dbReference type="ChEBI" id="CHEBI:30013"/>
        <dbReference type="ChEBI" id="CHEBI:30616"/>
        <dbReference type="ChEBI" id="CHEBI:61977"/>
        <dbReference type="ChEBI" id="CHEBI:456216"/>
        <dbReference type="EC" id="2.7.11.1"/>
    </reaction>
</comment>
<evidence type="ECO:0000313" key="20">
    <source>
        <dbReference type="EMBL" id="RWR95347.1"/>
    </source>
</evidence>
<comment type="catalytic activity">
    <reaction evidence="15">
        <text>L-seryl-[protein] + ATP = O-phospho-L-seryl-[protein] + ADP + H(+)</text>
        <dbReference type="Rhea" id="RHEA:17989"/>
        <dbReference type="Rhea" id="RHEA-COMP:9863"/>
        <dbReference type="Rhea" id="RHEA-COMP:11604"/>
        <dbReference type="ChEBI" id="CHEBI:15378"/>
        <dbReference type="ChEBI" id="CHEBI:29999"/>
        <dbReference type="ChEBI" id="CHEBI:30616"/>
        <dbReference type="ChEBI" id="CHEBI:83421"/>
        <dbReference type="ChEBI" id="CHEBI:456216"/>
        <dbReference type="EC" id="2.7.11.1"/>
    </reaction>
</comment>
<keyword evidence="4" id="KW-0808">Transferase</keyword>
<evidence type="ECO:0000256" key="14">
    <source>
        <dbReference type="ARBA" id="ARBA00047899"/>
    </source>
</evidence>
<dbReference type="EC" id="2.7.11.1" evidence="2"/>
<keyword evidence="13" id="KW-0325">Glycoprotein</keyword>
<comment type="caution">
    <text evidence="20">The sequence shown here is derived from an EMBL/GenBank/DDBJ whole genome shotgun (WGS) entry which is preliminary data.</text>
</comment>
<dbReference type="PROSITE" id="PS50011">
    <property type="entry name" value="PROTEIN_KINASE_DOM"/>
    <property type="match status" value="1"/>
</dbReference>
<dbReference type="Gene3D" id="3.30.200.20">
    <property type="entry name" value="Phosphorylase Kinase, domain 1"/>
    <property type="match status" value="1"/>
</dbReference>
<evidence type="ECO:0000256" key="17">
    <source>
        <dbReference type="SAM" id="MobiDB-lite"/>
    </source>
</evidence>
<evidence type="ECO:0000256" key="10">
    <source>
        <dbReference type="ARBA" id="ARBA00022989"/>
    </source>
</evidence>
<keyword evidence="3" id="KW-0723">Serine/threonine-protein kinase</keyword>
<dbReference type="PROSITE" id="PS00107">
    <property type="entry name" value="PROTEIN_KINASE_ATP"/>
    <property type="match status" value="1"/>
</dbReference>
<evidence type="ECO:0000313" key="21">
    <source>
        <dbReference type="Proteomes" id="UP000283530"/>
    </source>
</evidence>
<evidence type="ECO:0000256" key="12">
    <source>
        <dbReference type="ARBA" id="ARBA00023170"/>
    </source>
</evidence>
<keyword evidence="21" id="KW-1185">Reference proteome</keyword>
<protein>
    <recommendedName>
        <fullName evidence="2">non-specific serine/threonine protein kinase</fullName>
        <ecNumber evidence="2">2.7.11.1</ecNumber>
    </recommendedName>
</protein>
<comment type="subcellular location">
    <subcellularLocation>
        <location evidence="1">Membrane</location>
        <topology evidence="1">Single-pass type I membrane protein</topology>
    </subcellularLocation>
</comment>
<dbReference type="InterPro" id="IPR000719">
    <property type="entry name" value="Prot_kinase_dom"/>
</dbReference>
<evidence type="ECO:0000256" key="6">
    <source>
        <dbReference type="ARBA" id="ARBA00022729"/>
    </source>
</evidence>
<keyword evidence="11 18" id="KW-0472">Membrane</keyword>
<gene>
    <name evidence="20" type="ORF">CKAN_02468600</name>
</gene>
<dbReference type="Proteomes" id="UP000283530">
    <property type="component" value="Unassembled WGS sequence"/>
</dbReference>
<dbReference type="CDD" id="cd14066">
    <property type="entry name" value="STKc_IRAK"/>
    <property type="match status" value="1"/>
</dbReference>
<keyword evidence="6" id="KW-0732">Signal</keyword>
<dbReference type="EMBL" id="QPKB01000011">
    <property type="protein sequence ID" value="RWR95347.1"/>
    <property type="molecule type" value="Genomic_DNA"/>
</dbReference>
<evidence type="ECO:0000256" key="11">
    <source>
        <dbReference type="ARBA" id="ARBA00023136"/>
    </source>
</evidence>
<reference evidence="20 21" key="1">
    <citation type="journal article" date="2019" name="Nat. Plants">
        <title>Stout camphor tree genome fills gaps in understanding of flowering plant genome evolution.</title>
        <authorList>
            <person name="Chaw S.M."/>
            <person name="Liu Y.C."/>
            <person name="Wu Y.W."/>
            <person name="Wang H.Y."/>
            <person name="Lin C.I."/>
            <person name="Wu C.S."/>
            <person name="Ke H.M."/>
            <person name="Chang L.Y."/>
            <person name="Hsu C.Y."/>
            <person name="Yang H.T."/>
            <person name="Sudianto E."/>
            <person name="Hsu M.H."/>
            <person name="Wu K.P."/>
            <person name="Wang L.N."/>
            <person name="Leebens-Mack J.H."/>
            <person name="Tsai I.J."/>
        </authorList>
    </citation>
    <scope>NUCLEOTIDE SEQUENCE [LARGE SCALE GENOMIC DNA]</scope>
    <source>
        <strain evidence="21">cv. Chaw 1501</strain>
        <tissue evidence="20">Young leaves</tissue>
    </source>
</reference>
<feature type="binding site" evidence="16">
    <location>
        <position position="376"/>
    </location>
    <ligand>
        <name>ATP</name>
        <dbReference type="ChEBI" id="CHEBI:30616"/>
    </ligand>
</feature>
<evidence type="ECO:0000256" key="16">
    <source>
        <dbReference type="PROSITE-ProRule" id="PRU10141"/>
    </source>
</evidence>
<dbReference type="SMART" id="SM00220">
    <property type="entry name" value="S_TKc"/>
    <property type="match status" value="1"/>
</dbReference>
<dbReference type="PANTHER" id="PTHR47989">
    <property type="entry name" value="OS01G0750732 PROTEIN"/>
    <property type="match status" value="1"/>
</dbReference>
<keyword evidence="10 18" id="KW-1133">Transmembrane helix</keyword>
<evidence type="ECO:0000256" key="7">
    <source>
        <dbReference type="ARBA" id="ARBA00022741"/>
    </source>
</evidence>
<evidence type="ECO:0000256" key="2">
    <source>
        <dbReference type="ARBA" id="ARBA00012513"/>
    </source>
</evidence>
<feature type="region of interest" description="Disordered" evidence="17">
    <location>
        <begin position="1"/>
        <end position="41"/>
    </location>
</feature>
<dbReference type="Pfam" id="PF19160">
    <property type="entry name" value="SPARK"/>
    <property type="match status" value="1"/>
</dbReference>
<dbReference type="GO" id="GO:0005524">
    <property type="term" value="F:ATP binding"/>
    <property type="evidence" value="ECO:0007669"/>
    <property type="project" value="UniProtKB-UniRule"/>
</dbReference>
<feature type="compositionally biased region" description="Low complexity" evidence="17">
    <location>
        <begin position="13"/>
        <end position="29"/>
    </location>
</feature>
<dbReference type="PROSITE" id="PS00108">
    <property type="entry name" value="PROTEIN_KINASE_ST"/>
    <property type="match status" value="1"/>
</dbReference>
<dbReference type="FunFam" id="1.10.510.10:FF:000287">
    <property type="entry name" value="probable LRR receptor-like serine/threonine-protein kinase RKF3"/>
    <property type="match status" value="1"/>
</dbReference>
<dbReference type="Gene3D" id="1.10.510.10">
    <property type="entry name" value="Transferase(Phosphotransferase) domain 1"/>
    <property type="match status" value="1"/>
</dbReference>
<feature type="transmembrane region" description="Helical" evidence="18">
    <location>
        <begin position="51"/>
        <end position="72"/>
    </location>
</feature>
<dbReference type="SUPFAM" id="SSF56112">
    <property type="entry name" value="Protein kinase-like (PK-like)"/>
    <property type="match status" value="1"/>
</dbReference>
<evidence type="ECO:0000256" key="5">
    <source>
        <dbReference type="ARBA" id="ARBA00022692"/>
    </source>
</evidence>
<keyword evidence="5 18" id="KW-0812">Transmembrane</keyword>
<keyword evidence="8 20" id="KW-0418">Kinase</keyword>
<dbReference type="OrthoDB" id="780646at2759"/>
<evidence type="ECO:0000256" key="13">
    <source>
        <dbReference type="ARBA" id="ARBA00023180"/>
    </source>
</evidence>
<evidence type="ECO:0000256" key="9">
    <source>
        <dbReference type="ARBA" id="ARBA00022840"/>
    </source>
</evidence>
<keyword evidence="9 16" id="KW-0067">ATP-binding</keyword>
<keyword evidence="7 16" id="KW-0547">Nucleotide-binding</keyword>
<evidence type="ECO:0000259" key="19">
    <source>
        <dbReference type="PROSITE" id="PS50011"/>
    </source>
</evidence>
<sequence>MQSYTERRLLKGSVSSSSSRSPASSISSSKTLLPKCQNPNSQMPKSKIPTFLSSSFIFLLLLGFLNLALFSASGVRSPDRRLAGFSCPMDFSVLRKFLSRAPQTSSECQFALQGLHLVQAEYLRRSGRFLPPPETASACWDSYQALFGEFNPNLDIRSACGFETQWISDGCMNITTRSEFEAVVSENSMVDVRRACDQSLENNSPCATCITSLSRIGSSYLNGREVGNVTDCATYPFIYAAGVVNSLEPADDRSAVCLFLLGAGSSGGISKGLIWGVVVSCIVVLGALVIGVWFLCRKNRKLRTFLRRKKNFGRIGNSPMSQLGSLGRASTTLTRFRFEEIKEATRNFSNDNIIGRGGYGNVYRGILSNGLEVAMKRFKNCSAAGDASFTHEVEVIASVRHVNLVALRGYSVATTQFEGHQRIIICDLMRNGSLHDHLFGPSGKRLTWPIRQKIAIGMARGLAYLHYGAQPAIMHRDIKASNILLDESFEPKVADFGLAKFTQEGMTHWSTRVAGTLGYVAPEYALYGQLTEKSDVYSFGVVMLELLSGKKALSSVGESKSWLVTDWAWSLVREGRVLDVIEDGMDELGPREVLERYVLVAILSSHSEMHARPTMDQVVKILETDHPLPSIPERPLPIVACIEDIEKSVSSNGSAHLSSSSGYQPYIDVNTANQSMC</sequence>
<evidence type="ECO:0000256" key="4">
    <source>
        <dbReference type="ARBA" id="ARBA00022679"/>
    </source>
</evidence>
<evidence type="ECO:0000256" key="3">
    <source>
        <dbReference type="ARBA" id="ARBA00022527"/>
    </source>
</evidence>
<dbReference type="GO" id="GO:0016020">
    <property type="term" value="C:membrane"/>
    <property type="evidence" value="ECO:0007669"/>
    <property type="project" value="UniProtKB-SubCell"/>
</dbReference>
<name>A0A443PX29_9MAGN</name>
<evidence type="ECO:0000256" key="15">
    <source>
        <dbReference type="ARBA" id="ARBA00048679"/>
    </source>
</evidence>
<dbReference type="InterPro" id="IPR008271">
    <property type="entry name" value="Ser/Thr_kinase_AS"/>
</dbReference>
<organism evidence="20 21">
    <name type="scientific">Cinnamomum micranthum f. kanehirae</name>
    <dbReference type="NCBI Taxonomy" id="337451"/>
    <lineage>
        <taxon>Eukaryota</taxon>
        <taxon>Viridiplantae</taxon>
        <taxon>Streptophyta</taxon>
        <taxon>Embryophyta</taxon>
        <taxon>Tracheophyta</taxon>
        <taxon>Spermatophyta</taxon>
        <taxon>Magnoliopsida</taxon>
        <taxon>Magnoliidae</taxon>
        <taxon>Laurales</taxon>
        <taxon>Lauraceae</taxon>
        <taxon>Cinnamomum</taxon>
    </lineage>
</organism>
<dbReference type="AlphaFoldDB" id="A0A443PX29"/>
<feature type="domain" description="Protein kinase" evidence="19">
    <location>
        <begin position="348"/>
        <end position="629"/>
    </location>
</feature>
<dbReference type="PANTHER" id="PTHR47989:SF62">
    <property type="entry name" value="OS05G0423500 PROTEIN"/>
    <property type="match status" value="1"/>
</dbReference>
<accession>A0A443PX29</accession>
<proteinExistence type="predicted"/>
<evidence type="ECO:0000256" key="8">
    <source>
        <dbReference type="ARBA" id="ARBA00022777"/>
    </source>
</evidence>
<dbReference type="InterPro" id="IPR043891">
    <property type="entry name" value="SPARK"/>
</dbReference>
<evidence type="ECO:0000256" key="18">
    <source>
        <dbReference type="SAM" id="Phobius"/>
    </source>
</evidence>
<evidence type="ECO:0000256" key="1">
    <source>
        <dbReference type="ARBA" id="ARBA00004479"/>
    </source>
</evidence>